<protein>
    <recommendedName>
        <fullName evidence="7">SUN domain-containing protein</fullName>
    </recommendedName>
</protein>
<keyword evidence="2 6" id="KW-0812">Transmembrane</keyword>
<dbReference type="AlphaFoldDB" id="A0A830H9R0"/>
<feature type="region of interest" description="Disordered" evidence="5">
    <location>
        <begin position="1"/>
        <end position="91"/>
    </location>
</feature>
<evidence type="ECO:0000313" key="9">
    <source>
        <dbReference type="Proteomes" id="UP000660262"/>
    </source>
</evidence>
<feature type="domain" description="SUN" evidence="7">
    <location>
        <begin position="220"/>
        <end position="433"/>
    </location>
</feature>
<feature type="region of interest" description="Disordered" evidence="5">
    <location>
        <begin position="105"/>
        <end position="124"/>
    </location>
</feature>
<sequence length="440" mass="46126">MPGRRNRASASASAGAGATVGVGTRGGGGGGVSLRSPSPPPSRGGGVPGIPPPAHAPAHLVNSGGDALETLQPAGEQSPEQQEQANQQAASIEASLLQRAHAQFASKVKKTSAPHKTVAASKTSSTLQRLAVGTHKVFCNVTQTNLTDVPLFFPLHLAVAIVAAVLLTAAIITATTHVAATDCRVKALFESVVTHDDLLGELDAYAADRVGRPDYAMAPGGATVVAHSALHPRACAKPITSFGAWNPVNMLNCLGWITHPQANDWLLTPRMETPGDCLPLRVPRAGSNATAFVDVRLREPVAVNAITIEHLPRRVAFHFGTAPRDIDVHGWLSAQGAFANAKKAEKQSSSLSSWLSSLFTSSMNRAAEDAAEPASGRIALGSFSYERSGRAVQTFSVSRPRVVDHVRLSVINAQSQDATYACLYRLRVHGKQTSALADLD</sequence>
<dbReference type="PANTHER" id="PTHR12911:SF8">
    <property type="entry name" value="KLAROID PROTEIN-RELATED"/>
    <property type="match status" value="1"/>
</dbReference>
<dbReference type="Gene3D" id="2.60.120.260">
    <property type="entry name" value="Galactose-binding domain-like"/>
    <property type="match status" value="1"/>
</dbReference>
<gene>
    <name evidence="8" type="ORF">PPROV_000281000</name>
</gene>
<dbReference type="Proteomes" id="UP000660262">
    <property type="component" value="Unassembled WGS sequence"/>
</dbReference>
<comment type="caution">
    <text evidence="8">The sequence shown here is derived from an EMBL/GenBank/DDBJ whole genome shotgun (WGS) entry which is preliminary data.</text>
</comment>
<dbReference type="GO" id="GO:0016020">
    <property type="term" value="C:membrane"/>
    <property type="evidence" value="ECO:0007669"/>
    <property type="project" value="UniProtKB-SubCell"/>
</dbReference>
<keyword evidence="3 6" id="KW-1133">Transmembrane helix</keyword>
<feature type="compositionally biased region" description="Gly residues" evidence="5">
    <location>
        <begin position="18"/>
        <end position="32"/>
    </location>
</feature>
<dbReference type="OrthoDB" id="342281at2759"/>
<keyword evidence="9" id="KW-1185">Reference proteome</keyword>
<dbReference type="Pfam" id="PF07738">
    <property type="entry name" value="Sad1_UNC"/>
    <property type="match status" value="2"/>
</dbReference>
<accession>A0A830H9R0</accession>
<dbReference type="PROSITE" id="PS51469">
    <property type="entry name" value="SUN"/>
    <property type="match status" value="1"/>
</dbReference>
<evidence type="ECO:0000256" key="1">
    <source>
        <dbReference type="ARBA" id="ARBA00004370"/>
    </source>
</evidence>
<dbReference type="GO" id="GO:0043495">
    <property type="term" value="F:protein-membrane adaptor activity"/>
    <property type="evidence" value="ECO:0007669"/>
    <property type="project" value="TreeGrafter"/>
</dbReference>
<evidence type="ECO:0000256" key="3">
    <source>
        <dbReference type="ARBA" id="ARBA00022989"/>
    </source>
</evidence>
<dbReference type="InterPro" id="IPR045119">
    <property type="entry name" value="SUN1-5"/>
</dbReference>
<dbReference type="EMBL" id="BNJQ01000006">
    <property type="protein sequence ID" value="GHP04056.1"/>
    <property type="molecule type" value="Genomic_DNA"/>
</dbReference>
<feature type="compositionally biased region" description="Low complexity" evidence="5">
    <location>
        <begin position="8"/>
        <end position="17"/>
    </location>
</feature>
<feature type="transmembrane region" description="Helical" evidence="6">
    <location>
        <begin position="151"/>
        <end position="174"/>
    </location>
</feature>
<reference evidence="8" key="1">
    <citation type="submission" date="2020-10" db="EMBL/GenBank/DDBJ databases">
        <title>Unveiling of a novel bifunctional photoreceptor, Dualchrome1, isolated from a cosmopolitan green alga.</title>
        <authorList>
            <person name="Suzuki S."/>
            <person name="Kawachi M."/>
        </authorList>
    </citation>
    <scope>NUCLEOTIDE SEQUENCE</scope>
    <source>
        <strain evidence="8">NIES 2893</strain>
    </source>
</reference>
<keyword evidence="4 6" id="KW-0472">Membrane</keyword>
<comment type="subcellular location">
    <subcellularLocation>
        <location evidence="1">Membrane</location>
    </subcellularLocation>
</comment>
<evidence type="ECO:0000256" key="4">
    <source>
        <dbReference type="ARBA" id="ARBA00023136"/>
    </source>
</evidence>
<evidence type="ECO:0000256" key="5">
    <source>
        <dbReference type="SAM" id="MobiDB-lite"/>
    </source>
</evidence>
<dbReference type="PANTHER" id="PTHR12911">
    <property type="entry name" value="SAD1/UNC-84-LIKE PROTEIN-RELATED"/>
    <property type="match status" value="1"/>
</dbReference>
<organism evidence="8 9">
    <name type="scientific">Pycnococcus provasolii</name>
    <dbReference type="NCBI Taxonomy" id="41880"/>
    <lineage>
        <taxon>Eukaryota</taxon>
        <taxon>Viridiplantae</taxon>
        <taxon>Chlorophyta</taxon>
        <taxon>Pseudoscourfieldiophyceae</taxon>
        <taxon>Pseudoscourfieldiales</taxon>
        <taxon>Pycnococcaceae</taxon>
        <taxon>Pycnococcus</taxon>
    </lineage>
</organism>
<evidence type="ECO:0000256" key="2">
    <source>
        <dbReference type="ARBA" id="ARBA00022692"/>
    </source>
</evidence>
<evidence type="ECO:0000256" key="6">
    <source>
        <dbReference type="SAM" id="Phobius"/>
    </source>
</evidence>
<dbReference type="InterPro" id="IPR012919">
    <property type="entry name" value="SUN_dom"/>
</dbReference>
<feature type="compositionally biased region" description="Low complexity" evidence="5">
    <location>
        <begin position="76"/>
        <end position="91"/>
    </location>
</feature>
<name>A0A830H9R0_9CHLO</name>
<proteinExistence type="predicted"/>
<dbReference type="GO" id="GO:0005635">
    <property type="term" value="C:nuclear envelope"/>
    <property type="evidence" value="ECO:0007669"/>
    <property type="project" value="TreeGrafter"/>
</dbReference>
<evidence type="ECO:0000313" key="8">
    <source>
        <dbReference type="EMBL" id="GHP04056.1"/>
    </source>
</evidence>
<evidence type="ECO:0000259" key="7">
    <source>
        <dbReference type="PROSITE" id="PS51469"/>
    </source>
</evidence>